<evidence type="ECO:0000313" key="14">
    <source>
        <dbReference type="EMBL" id="AKV02760.1"/>
    </source>
</evidence>
<dbReference type="GO" id="GO:0005737">
    <property type="term" value="C:cytoplasm"/>
    <property type="evidence" value="ECO:0007669"/>
    <property type="project" value="UniProtKB-SubCell"/>
</dbReference>
<dbReference type="PANTHER" id="PTHR30544">
    <property type="entry name" value="23S RRNA METHYLTRANSFERASE"/>
    <property type="match status" value="1"/>
</dbReference>
<keyword evidence="10" id="KW-0408">Iron</keyword>
<dbReference type="EMBL" id="CP012333">
    <property type="protein sequence ID" value="AKV02760.1"/>
    <property type="molecule type" value="Genomic_DNA"/>
</dbReference>
<comment type="cofactor">
    <cofactor evidence="1">
        <name>[4Fe-4S] cluster</name>
        <dbReference type="ChEBI" id="CHEBI:49883"/>
    </cofactor>
</comment>
<comment type="similarity">
    <text evidence="3">Belongs to the radical SAM superfamily. RlmN family.</text>
</comment>
<dbReference type="GO" id="GO:0008173">
    <property type="term" value="F:RNA methyltransferase activity"/>
    <property type="evidence" value="ECO:0007669"/>
    <property type="project" value="InterPro"/>
</dbReference>
<dbReference type="RefSeq" id="WP_146653629.1">
    <property type="nucleotide sequence ID" value="NZ_CP012333.1"/>
</dbReference>
<dbReference type="GO" id="GO:0046872">
    <property type="term" value="F:metal ion binding"/>
    <property type="evidence" value="ECO:0007669"/>
    <property type="project" value="UniProtKB-KW"/>
</dbReference>
<dbReference type="PIRSF" id="PIRSF006004">
    <property type="entry name" value="CHP00048"/>
    <property type="match status" value="1"/>
</dbReference>
<dbReference type="AlphaFoldDB" id="A0A0K1QBI0"/>
<evidence type="ECO:0000256" key="5">
    <source>
        <dbReference type="ARBA" id="ARBA00022490"/>
    </source>
</evidence>
<evidence type="ECO:0000256" key="12">
    <source>
        <dbReference type="ARBA" id="ARBA00023157"/>
    </source>
</evidence>
<sequence>MTADALEKIPLQGLVPEELCRAVPGVPIDDARRIVAQVHRDESVATPSSLIRRTSREAVVARGIVPSLEIVAERKSQIDPFVKYALRTHDGHVVETVRIPLEHPGRFSVCVSSQVGCALACAFCATGRMGLSRNLETWEIVEQVRIVRRGLPAGARVHGVVFQGMGEPLSNLDRVLAAIRVMQEPSALAIDARAITVCTSGLPTGIRRLAKEAPKVRLGLSLGSARRDVRRRLMPIDKAHALDEVITAAAEHVAETGLAPMWAVTLLAGVNDRPEDAQALAEMVLAFRERTGANPRLSVIPYNSIAEADDPFSRADDAAEDAFRAELQARGVFTHKRYSGGGDVAAACGQLAARG</sequence>
<keyword evidence="9" id="KW-0479">Metal-binding</keyword>
<dbReference type="STRING" id="1391654.AKJ09_09423"/>
<dbReference type="InterPro" id="IPR007197">
    <property type="entry name" value="rSAM"/>
</dbReference>
<dbReference type="InterPro" id="IPR013785">
    <property type="entry name" value="Aldolase_TIM"/>
</dbReference>
<keyword evidence="4" id="KW-0004">4Fe-4S</keyword>
<dbReference type="InterPro" id="IPR006638">
    <property type="entry name" value="Elp3/MiaA/NifB-like_rSAM"/>
</dbReference>
<keyword evidence="6 14" id="KW-0489">Methyltransferase</keyword>
<evidence type="ECO:0000256" key="10">
    <source>
        <dbReference type="ARBA" id="ARBA00023004"/>
    </source>
</evidence>
<dbReference type="Proteomes" id="UP000064967">
    <property type="component" value="Chromosome"/>
</dbReference>
<evidence type="ECO:0000259" key="13">
    <source>
        <dbReference type="PROSITE" id="PS51918"/>
    </source>
</evidence>
<evidence type="ECO:0000256" key="6">
    <source>
        <dbReference type="ARBA" id="ARBA00022603"/>
    </source>
</evidence>
<keyword evidence="15" id="KW-1185">Reference proteome</keyword>
<evidence type="ECO:0000313" key="15">
    <source>
        <dbReference type="Proteomes" id="UP000064967"/>
    </source>
</evidence>
<evidence type="ECO:0000256" key="4">
    <source>
        <dbReference type="ARBA" id="ARBA00022485"/>
    </source>
</evidence>
<dbReference type="InterPro" id="IPR040072">
    <property type="entry name" value="Methyltransferase_A"/>
</dbReference>
<reference evidence="14 15" key="1">
    <citation type="submission" date="2015-08" db="EMBL/GenBank/DDBJ databases">
        <authorList>
            <person name="Babu N.S."/>
            <person name="Beckwith C.J."/>
            <person name="Beseler K.G."/>
            <person name="Brison A."/>
            <person name="Carone J.V."/>
            <person name="Caskin T.P."/>
            <person name="Diamond M."/>
            <person name="Durham M.E."/>
            <person name="Foxe J.M."/>
            <person name="Go M."/>
            <person name="Henderson B.A."/>
            <person name="Jones I.B."/>
            <person name="McGettigan J.A."/>
            <person name="Micheletti S.J."/>
            <person name="Nasrallah M.E."/>
            <person name="Ortiz D."/>
            <person name="Piller C.R."/>
            <person name="Privatt S.R."/>
            <person name="Schneider S.L."/>
            <person name="Sharp S."/>
            <person name="Smith T.C."/>
            <person name="Stanton J.D."/>
            <person name="Ullery H.E."/>
            <person name="Wilson R.J."/>
            <person name="Serrano M.G."/>
            <person name="Buck G."/>
            <person name="Lee V."/>
            <person name="Wang Y."/>
            <person name="Carvalho R."/>
            <person name="Voegtly L."/>
            <person name="Shi R."/>
            <person name="Duckworth R."/>
            <person name="Johnson A."/>
            <person name="Loviza R."/>
            <person name="Walstead R."/>
            <person name="Shah Z."/>
            <person name="Kiflezghi M."/>
            <person name="Wade K."/>
            <person name="Ball S.L."/>
            <person name="Bradley K.W."/>
            <person name="Asai D.J."/>
            <person name="Bowman C.A."/>
            <person name="Russell D.A."/>
            <person name="Pope W.H."/>
            <person name="Jacobs-Sera D."/>
            <person name="Hendrix R.W."/>
            <person name="Hatfull G.F."/>
        </authorList>
    </citation>
    <scope>NUCLEOTIDE SEQUENCE [LARGE SCALE GENOMIC DNA]</scope>
    <source>
        <strain evidence="14 15">DSM 27648</strain>
    </source>
</reference>
<dbReference type="KEGG" id="llu:AKJ09_09423"/>
<dbReference type="GO" id="GO:0030488">
    <property type="term" value="P:tRNA methylation"/>
    <property type="evidence" value="ECO:0007669"/>
    <property type="project" value="TreeGrafter"/>
</dbReference>
<dbReference type="OrthoDB" id="9793973at2"/>
<dbReference type="GO" id="GO:0070475">
    <property type="term" value="P:rRNA base methylation"/>
    <property type="evidence" value="ECO:0007669"/>
    <property type="project" value="TreeGrafter"/>
</dbReference>
<feature type="domain" description="Radical SAM core" evidence="13">
    <location>
        <begin position="103"/>
        <end position="343"/>
    </location>
</feature>
<dbReference type="InterPro" id="IPR004383">
    <property type="entry name" value="rRNA_lsu_MTrfase_RlmN/Cfr"/>
</dbReference>
<dbReference type="SFLD" id="SFLDG01062">
    <property type="entry name" value="methyltransferase_(Class_A)"/>
    <property type="match status" value="1"/>
</dbReference>
<dbReference type="SUPFAM" id="SSF102114">
    <property type="entry name" value="Radical SAM enzymes"/>
    <property type="match status" value="1"/>
</dbReference>
<keyword evidence="12" id="KW-1015">Disulfide bond</keyword>
<organism evidence="14 15">
    <name type="scientific">Labilithrix luteola</name>
    <dbReference type="NCBI Taxonomy" id="1391654"/>
    <lineage>
        <taxon>Bacteria</taxon>
        <taxon>Pseudomonadati</taxon>
        <taxon>Myxococcota</taxon>
        <taxon>Polyangia</taxon>
        <taxon>Polyangiales</taxon>
        <taxon>Labilitrichaceae</taxon>
        <taxon>Labilithrix</taxon>
    </lineage>
</organism>
<evidence type="ECO:0000256" key="11">
    <source>
        <dbReference type="ARBA" id="ARBA00023014"/>
    </source>
</evidence>
<dbReference type="SFLD" id="SFLDF00275">
    <property type="entry name" value="adenosine_C2_methyltransferase"/>
    <property type="match status" value="1"/>
</dbReference>
<evidence type="ECO:0000256" key="7">
    <source>
        <dbReference type="ARBA" id="ARBA00022679"/>
    </source>
</evidence>
<dbReference type="Pfam" id="PF04055">
    <property type="entry name" value="Radical_SAM"/>
    <property type="match status" value="1"/>
</dbReference>
<comment type="subcellular location">
    <subcellularLocation>
        <location evidence="2">Cytoplasm</location>
    </subcellularLocation>
</comment>
<keyword evidence="8" id="KW-0949">S-adenosyl-L-methionine</keyword>
<dbReference type="InterPro" id="IPR058240">
    <property type="entry name" value="rSAM_sf"/>
</dbReference>
<name>A0A0K1QBI0_9BACT</name>
<accession>A0A0K1QBI0</accession>
<dbReference type="Gene3D" id="3.20.20.70">
    <property type="entry name" value="Aldolase class I"/>
    <property type="match status" value="1"/>
</dbReference>
<evidence type="ECO:0000256" key="1">
    <source>
        <dbReference type="ARBA" id="ARBA00001966"/>
    </source>
</evidence>
<protein>
    <submittedName>
        <fullName evidence="14">Ribosomal RNA large subunit methyltransferase N</fullName>
    </submittedName>
</protein>
<dbReference type="SFLD" id="SFLDS00029">
    <property type="entry name" value="Radical_SAM"/>
    <property type="match status" value="1"/>
</dbReference>
<keyword evidence="5" id="KW-0963">Cytoplasm</keyword>
<keyword evidence="11" id="KW-0411">Iron-sulfur</keyword>
<proteinExistence type="inferred from homology"/>
<evidence type="ECO:0000256" key="2">
    <source>
        <dbReference type="ARBA" id="ARBA00004496"/>
    </source>
</evidence>
<evidence type="ECO:0000256" key="3">
    <source>
        <dbReference type="ARBA" id="ARBA00007544"/>
    </source>
</evidence>
<dbReference type="CDD" id="cd01335">
    <property type="entry name" value="Radical_SAM"/>
    <property type="match status" value="1"/>
</dbReference>
<dbReference type="SMART" id="SM00729">
    <property type="entry name" value="Elp3"/>
    <property type="match status" value="1"/>
</dbReference>
<dbReference type="PATRIC" id="fig|1391654.3.peg.9549"/>
<gene>
    <name evidence="14" type="ORF">AKJ09_09423</name>
</gene>
<evidence type="ECO:0000256" key="9">
    <source>
        <dbReference type="ARBA" id="ARBA00022723"/>
    </source>
</evidence>
<evidence type="ECO:0000256" key="8">
    <source>
        <dbReference type="ARBA" id="ARBA00022691"/>
    </source>
</evidence>
<dbReference type="GO" id="GO:0051539">
    <property type="term" value="F:4 iron, 4 sulfur cluster binding"/>
    <property type="evidence" value="ECO:0007669"/>
    <property type="project" value="UniProtKB-KW"/>
</dbReference>
<keyword evidence="7 14" id="KW-0808">Transferase</keyword>
<dbReference type="PANTHER" id="PTHR30544:SF5">
    <property type="entry name" value="RADICAL SAM CORE DOMAIN-CONTAINING PROTEIN"/>
    <property type="match status" value="1"/>
</dbReference>
<dbReference type="PROSITE" id="PS51918">
    <property type="entry name" value="RADICAL_SAM"/>
    <property type="match status" value="1"/>
</dbReference>